<reference evidence="1 2" key="1">
    <citation type="submission" date="2018-06" db="EMBL/GenBank/DDBJ databases">
        <authorList>
            <consortium name="Pathogen Informatics"/>
            <person name="Doyle S."/>
        </authorList>
    </citation>
    <scope>NUCLEOTIDE SEQUENCE [LARGE SCALE GENOMIC DNA]</scope>
    <source>
        <strain evidence="1 2">NCTC10308</strain>
    </source>
</reference>
<protein>
    <submittedName>
        <fullName evidence="1">Sulfonate monooxygenase (MsuD)</fullName>
    </submittedName>
</protein>
<accession>A0A380U6Z8</accession>
<keyword evidence="1" id="KW-0560">Oxidoreductase</keyword>
<name>A0A380U6Z8_ACIJO</name>
<dbReference type="EMBL" id="UFRV01000006">
    <property type="protein sequence ID" value="SUT98035.1"/>
    <property type="molecule type" value="Genomic_DNA"/>
</dbReference>
<proteinExistence type="predicted"/>
<dbReference type="GO" id="GO:0004497">
    <property type="term" value="F:monooxygenase activity"/>
    <property type="evidence" value="ECO:0007669"/>
    <property type="project" value="UniProtKB-KW"/>
</dbReference>
<dbReference type="AlphaFoldDB" id="A0A380U6Z8"/>
<dbReference type="Proteomes" id="UP000254227">
    <property type="component" value="Unassembled WGS sequence"/>
</dbReference>
<sequence length="49" mass="5720">MSQQNKNITFAYWVPNVSGGLVVSNIEQRTDWSYDYNVRLAQAAEKKWL</sequence>
<evidence type="ECO:0000313" key="1">
    <source>
        <dbReference type="EMBL" id="SUT98035.1"/>
    </source>
</evidence>
<evidence type="ECO:0000313" key="2">
    <source>
        <dbReference type="Proteomes" id="UP000254227"/>
    </source>
</evidence>
<keyword evidence="1" id="KW-0503">Monooxygenase</keyword>
<organism evidence="1 2">
    <name type="scientific">Acinetobacter johnsonii</name>
    <dbReference type="NCBI Taxonomy" id="40214"/>
    <lineage>
        <taxon>Bacteria</taxon>
        <taxon>Pseudomonadati</taxon>
        <taxon>Pseudomonadota</taxon>
        <taxon>Gammaproteobacteria</taxon>
        <taxon>Moraxellales</taxon>
        <taxon>Moraxellaceae</taxon>
        <taxon>Acinetobacter</taxon>
    </lineage>
</organism>
<gene>
    <name evidence="1" type="ORF">NCTC10308_02685</name>
</gene>